<evidence type="ECO:0000313" key="2">
    <source>
        <dbReference type="Proteomes" id="UP000008525"/>
    </source>
</evidence>
<dbReference type="Proteomes" id="UP000008525">
    <property type="component" value="Chromosome"/>
</dbReference>
<dbReference type="AlphaFoldDB" id="A0A0H3F0T1"/>
<dbReference type="KEGG" id="elw:ECW_m3737"/>
<reference evidence="1 2" key="1">
    <citation type="journal article" date="2011" name="BMC Genomics">
        <title>The genome sequence of E. coli W (ATCC 9637): comparative genome analysis and an improved genome-scale reconstruction of E. coli.</title>
        <authorList>
            <person name="Archer C.T."/>
            <person name="Kim J.F."/>
            <person name="Jeong H."/>
            <person name="Park J.H."/>
            <person name="Vickers C.E."/>
            <person name="Lee S.Y."/>
            <person name="Nielsen L.K."/>
        </authorList>
    </citation>
    <scope>NUCLEOTIDE SEQUENCE [LARGE SCALE GENOMIC DNA]</scope>
    <source>
        <strain evidence="2">ATCC 9637 / CCM 2024 / DSM 1116 / LMG 11080 / NBRC 13500 / NCIMB 8666 / NRRL B-766 / W</strain>
    </source>
</reference>
<sequence>MAEISMTILSIRHTDYLFWINRWAVGWADQLTESIHCTLSAVSVKGVGVQIARLKFSS</sequence>
<organism evidence="1 2">
    <name type="scientific">Escherichia coli (strain ATCC 9637 / CCM 2024 / DSM 1116 / LMG 11080 / NBRC 13500 / NCIMB 8666 / NRRL B-766 / W)</name>
    <dbReference type="NCBI Taxonomy" id="566546"/>
    <lineage>
        <taxon>Bacteria</taxon>
        <taxon>Pseudomonadati</taxon>
        <taxon>Pseudomonadota</taxon>
        <taxon>Gammaproteobacteria</taxon>
        <taxon>Enterobacterales</taxon>
        <taxon>Enterobacteriaceae</taxon>
        <taxon>Escherichia</taxon>
    </lineage>
</organism>
<protein>
    <submittedName>
        <fullName evidence="1">Uncharacterized protein</fullName>
    </submittedName>
</protein>
<accession>A0A0H3F0T1</accession>
<proteinExistence type="predicted"/>
<dbReference type="EMBL" id="CP002185">
    <property type="protein sequence ID" value="ADT77082.1"/>
    <property type="molecule type" value="Genomic_DNA"/>
</dbReference>
<evidence type="ECO:0000313" key="1">
    <source>
        <dbReference type="EMBL" id="ADT77082.1"/>
    </source>
</evidence>
<name>A0A0H3F0T1_ECOLW</name>
<gene>
    <name evidence="1" type="ordered locus">ECW_m3737</name>
</gene>